<dbReference type="AlphaFoldDB" id="A0A7Y6IJP1"/>
<comment type="caution">
    <text evidence="6">The sequence shown here is derived from an EMBL/GenBank/DDBJ whole genome shotgun (WGS) entry which is preliminary data.</text>
</comment>
<evidence type="ECO:0000256" key="1">
    <source>
        <dbReference type="ARBA" id="ARBA00023015"/>
    </source>
</evidence>
<gene>
    <name evidence="6" type="ORF">HT134_04855</name>
</gene>
<dbReference type="CDD" id="cd07377">
    <property type="entry name" value="WHTH_GntR"/>
    <property type="match status" value="1"/>
</dbReference>
<evidence type="ECO:0000313" key="7">
    <source>
        <dbReference type="Proteomes" id="UP000546126"/>
    </source>
</evidence>
<protein>
    <submittedName>
        <fullName evidence="6">GntR family transcriptional regulator</fullName>
    </submittedName>
</protein>
<dbReference type="SUPFAM" id="SSF48008">
    <property type="entry name" value="GntR ligand-binding domain-like"/>
    <property type="match status" value="1"/>
</dbReference>
<dbReference type="InterPro" id="IPR000524">
    <property type="entry name" value="Tscrpt_reg_HTH_GntR"/>
</dbReference>
<keyword evidence="3" id="KW-0804">Transcription</keyword>
<feature type="compositionally biased region" description="Basic and acidic residues" evidence="4">
    <location>
        <begin position="221"/>
        <end position="231"/>
    </location>
</feature>
<dbReference type="Gene3D" id="1.20.120.530">
    <property type="entry name" value="GntR ligand-binding domain-like"/>
    <property type="match status" value="1"/>
</dbReference>
<keyword evidence="1" id="KW-0805">Transcription regulation</keyword>
<dbReference type="PROSITE" id="PS50949">
    <property type="entry name" value="HTH_GNTR"/>
    <property type="match status" value="1"/>
</dbReference>
<dbReference type="SUPFAM" id="SSF46785">
    <property type="entry name" value="Winged helix' DNA-binding domain"/>
    <property type="match status" value="1"/>
</dbReference>
<dbReference type="GO" id="GO:0043565">
    <property type="term" value="F:sequence-specific DNA binding"/>
    <property type="evidence" value="ECO:0007669"/>
    <property type="project" value="InterPro"/>
</dbReference>
<dbReference type="EMBL" id="JABWGO010000001">
    <property type="protein sequence ID" value="NUW39465.1"/>
    <property type="molecule type" value="Genomic_DNA"/>
</dbReference>
<organism evidence="6 7">
    <name type="scientific">Nonomuraea rhodomycinica</name>
    <dbReference type="NCBI Taxonomy" id="1712872"/>
    <lineage>
        <taxon>Bacteria</taxon>
        <taxon>Bacillati</taxon>
        <taxon>Actinomycetota</taxon>
        <taxon>Actinomycetes</taxon>
        <taxon>Streptosporangiales</taxon>
        <taxon>Streptosporangiaceae</taxon>
        <taxon>Nonomuraea</taxon>
    </lineage>
</organism>
<feature type="compositionally biased region" description="Basic residues" evidence="4">
    <location>
        <begin position="232"/>
        <end position="241"/>
    </location>
</feature>
<dbReference type="Pfam" id="PF07729">
    <property type="entry name" value="FCD"/>
    <property type="match status" value="1"/>
</dbReference>
<dbReference type="RefSeq" id="WP_175599006.1">
    <property type="nucleotide sequence ID" value="NZ_JABWGO010000001.1"/>
</dbReference>
<proteinExistence type="predicted"/>
<reference evidence="6 7" key="1">
    <citation type="submission" date="2020-06" db="EMBL/GenBank/DDBJ databases">
        <authorList>
            <person name="Chanama M."/>
        </authorList>
    </citation>
    <scope>NUCLEOTIDE SEQUENCE [LARGE SCALE GENOMIC DNA]</scope>
    <source>
        <strain evidence="6 7">TBRC6557</strain>
    </source>
</reference>
<dbReference type="InterPro" id="IPR008920">
    <property type="entry name" value="TF_FadR/GntR_C"/>
</dbReference>
<feature type="region of interest" description="Disordered" evidence="4">
    <location>
        <begin position="221"/>
        <end position="241"/>
    </location>
</feature>
<feature type="domain" description="HTH gntR-type" evidence="5">
    <location>
        <begin position="25"/>
        <end position="92"/>
    </location>
</feature>
<dbReference type="InterPro" id="IPR036388">
    <property type="entry name" value="WH-like_DNA-bd_sf"/>
</dbReference>
<dbReference type="GO" id="GO:0003700">
    <property type="term" value="F:DNA-binding transcription factor activity"/>
    <property type="evidence" value="ECO:0007669"/>
    <property type="project" value="InterPro"/>
</dbReference>
<dbReference type="PANTHER" id="PTHR43537:SF45">
    <property type="entry name" value="GNTR FAMILY REGULATORY PROTEIN"/>
    <property type="match status" value="1"/>
</dbReference>
<dbReference type="InterPro" id="IPR036390">
    <property type="entry name" value="WH_DNA-bd_sf"/>
</dbReference>
<dbReference type="SMART" id="SM00895">
    <property type="entry name" value="FCD"/>
    <property type="match status" value="1"/>
</dbReference>
<keyword evidence="7" id="KW-1185">Reference proteome</keyword>
<dbReference type="PRINTS" id="PR00033">
    <property type="entry name" value="HTHASNC"/>
</dbReference>
<dbReference type="InterPro" id="IPR011711">
    <property type="entry name" value="GntR_C"/>
</dbReference>
<dbReference type="SMART" id="SM00345">
    <property type="entry name" value="HTH_GNTR"/>
    <property type="match status" value="1"/>
</dbReference>
<dbReference type="Pfam" id="PF00392">
    <property type="entry name" value="GntR"/>
    <property type="match status" value="1"/>
</dbReference>
<evidence type="ECO:0000256" key="4">
    <source>
        <dbReference type="SAM" id="MobiDB-lite"/>
    </source>
</evidence>
<sequence>MASTRQANSGFASRLATSKESVRPTLISDRVYELLRQAIVEGDLAPNDRVVESEIARRLGVSQAPVREAVKQLAREGLLVHVPRRGNFVVEISTQDAEYARQVREPLERLAAGLAAERITDDQLRELEDLVEQMHQAVAINDVGRFRDVDIAFHTQVSQIAGNPFLTRMWEVLEPSLRALRAIADPLFEGDWHAMADEHGRLVALLRDGDHAKAAEAFADHAAGRSPVPDRRARKGRTSPR</sequence>
<accession>A0A7Y6IJP1</accession>
<evidence type="ECO:0000313" key="6">
    <source>
        <dbReference type="EMBL" id="NUW39465.1"/>
    </source>
</evidence>
<keyword evidence="2" id="KW-0238">DNA-binding</keyword>
<evidence type="ECO:0000256" key="3">
    <source>
        <dbReference type="ARBA" id="ARBA00023163"/>
    </source>
</evidence>
<dbReference type="PANTHER" id="PTHR43537">
    <property type="entry name" value="TRANSCRIPTIONAL REGULATOR, GNTR FAMILY"/>
    <property type="match status" value="1"/>
</dbReference>
<evidence type="ECO:0000259" key="5">
    <source>
        <dbReference type="PROSITE" id="PS50949"/>
    </source>
</evidence>
<name>A0A7Y6IJP1_9ACTN</name>
<dbReference type="Proteomes" id="UP000546126">
    <property type="component" value="Unassembled WGS sequence"/>
</dbReference>
<evidence type="ECO:0000256" key="2">
    <source>
        <dbReference type="ARBA" id="ARBA00023125"/>
    </source>
</evidence>
<dbReference type="Gene3D" id="1.10.10.10">
    <property type="entry name" value="Winged helix-like DNA-binding domain superfamily/Winged helix DNA-binding domain"/>
    <property type="match status" value="1"/>
</dbReference>
<dbReference type="InterPro" id="IPR000485">
    <property type="entry name" value="AsnC-type_HTH_dom"/>
</dbReference>